<keyword evidence="3" id="KW-1185">Reference proteome</keyword>
<sequence>MNSGENSSCSVNEDRISNLPDALIHEILAFIDMKYVVKTCVLSKRWRYIWTSLPKLRFVFYEETDEEEEEQDEEDIDSDLVQMRFVNLVNKVLSLHDNSDIHTFYLDAYRNWEITLSDMYRWIATVVSHNVQELSIDKGIDKDFEIPACLCACKSLTKLELRLENGSDLDHKVILPSAVSLPRLKSLRLNFGGFWFDDEKLTNKFFSSLPTLESLVIRQGGLNNMNLNMSFPNLTYFEFYHPVDQSNNVEVKLYVPSLTSIILKGYMPAIFFLEDLSSSVSADMHIWIKRKNNGKGVFLEIHAERKESYTQLVLRFLRGLHNARVLKLNSSFFEGMAFDTVIIIVNPFSYAPVLYVSLLFASLCTKALGGSPDILKSRKLQFRYLKLLKLSVGLSRDSMRTIFYMLKISPNIESLYMRLGPEDSLDISVHPFYDEVKLNSENVGGLGLPDMAYYLKFVEIKYLKGSVNELKLLADLLKHATVLERVVLCSFSTKEELKQKEKEMEKFYELLLTFPKASTNVMISYSVSEVTTFSTA</sequence>
<reference evidence="2 3" key="1">
    <citation type="journal article" date="2018" name="Science">
        <title>The opium poppy genome and morphinan production.</title>
        <authorList>
            <person name="Guo L."/>
            <person name="Winzer T."/>
            <person name="Yang X."/>
            <person name="Li Y."/>
            <person name="Ning Z."/>
            <person name="He Z."/>
            <person name="Teodor R."/>
            <person name="Lu Y."/>
            <person name="Bowser T.A."/>
            <person name="Graham I.A."/>
            <person name="Ye K."/>
        </authorList>
    </citation>
    <scope>NUCLEOTIDE SEQUENCE [LARGE SCALE GENOMIC DNA]</scope>
    <source>
        <strain evidence="3">cv. HN1</strain>
        <tissue evidence="2">Leaves</tissue>
    </source>
</reference>
<dbReference type="InterPro" id="IPR001810">
    <property type="entry name" value="F-box_dom"/>
</dbReference>
<dbReference type="PANTHER" id="PTHR31900">
    <property type="entry name" value="F-BOX/RNI SUPERFAMILY PROTEIN-RELATED"/>
    <property type="match status" value="1"/>
</dbReference>
<dbReference type="InterPro" id="IPR050232">
    <property type="entry name" value="FBL13/AtMIF1-like"/>
</dbReference>
<dbReference type="SUPFAM" id="SSF81383">
    <property type="entry name" value="F-box domain"/>
    <property type="match status" value="1"/>
</dbReference>
<dbReference type="InterPro" id="IPR055411">
    <property type="entry name" value="LRR_FXL15/At3g58940/PEG3-like"/>
</dbReference>
<dbReference type="CDD" id="cd22160">
    <property type="entry name" value="F-box_AtFBL13-like"/>
    <property type="match status" value="1"/>
</dbReference>
<protein>
    <recommendedName>
        <fullName evidence="1">F-box domain-containing protein</fullName>
    </recommendedName>
</protein>
<dbReference type="InterPro" id="IPR032675">
    <property type="entry name" value="LRR_dom_sf"/>
</dbReference>
<accession>A0A4Y7KTT0</accession>
<feature type="domain" description="F-box" evidence="1">
    <location>
        <begin position="13"/>
        <end position="64"/>
    </location>
</feature>
<organism evidence="2 3">
    <name type="scientific">Papaver somniferum</name>
    <name type="common">Opium poppy</name>
    <dbReference type="NCBI Taxonomy" id="3469"/>
    <lineage>
        <taxon>Eukaryota</taxon>
        <taxon>Viridiplantae</taxon>
        <taxon>Streptophyta</taxon>
        <taxon>Embryophyta</taxon>
        <taxon>Tracheophyta</taxon>
        <taxon>Spermatophyta</taxon>
        <taxon>Magnoliopsida</taxon>
        <taxon>Ranunculales</taxon>
        <taxon>Papaveraceae</taxon>
        <taxon>Papaveroideae</taxon>
        <taxon>Papaver</taxon>
    </lineage>
</organism>
<dbReference type="Gene3D" id="3.80.10.10">
    <property type="entry name" value="Ribonuclease Inhibitor"/>
    <property type="match status" value="1"/>
</dbReference>
<dbReference type="InterPro" id="IPR036047">
    <property type="entry name" value="F-box-like_dom_sf"/>
</dbReference>
<dbReference type="InterPro" id="IPR053781">
    <property type="entry name" value="F-box_AtFBL13-like"/>
</dbReference>
<dbReference type="SMART" id="SM00579">
    <property type="entry name" value="FBD"/>
    <property type="match status" value="1"/>
</dbReference>
<gene>
    <name evidence="2" type="ORF">C5167_051069</name>
</gene>
<dbReference type="PROSITE" id="PS50181">
    <property type="entry name" value="FBOX"/>
    <property type="match status" value="1"/>
</dbReference>
<dbReference type="AlphaFoldDB" id="A0A4Y7KTT0"/>
<dbReference type="Gramene" id="RZC75588">
    <property type="protein sequence ID" value="RZC75588"/>
    <property type="gene ID" value="C5167_051069"/>
</dbReference>
<dbReference type="InterPro" id="IPR006566">
    <property type="entry name" value="FBD"/>
</dbReference>
<evidence type="ECO:0000259" key="1">
    <source>
        <dbReference type="PROSITE" id="PS50181"/>
    </source>
</evidence>
<dbReference type="EMBL" id="CM010722">
    <property type="protein sequence ID" value="RZC75588.1"/>
    <property type="molecule type" value="Genomic_DNA"/>
</dbReference>
<name>A0A4Y7KTT0_PAPSO</name>
<proteinExistence type="predicted"/>
<dbReference type="Pfam" id="PF00646">
    <property type="entry name" value="F-box"/>
    <property type="match status" value="1"/>
</dbReference>
<dbReference type="PANTHER" id="PTHR31900:SF30">
    <property type="entry name" value="SUPERFAMILY PROTEIN, PUTATIVE-RELATED"/>
    <property type="match status" value="1"/>
</dbReference>
<dbReference type="Gene3D" id="1.20.1280.50">
    <property type="match status" value="1"/>
</dbReference>
<dbReference type="SMART" id="SM00256">
    <property type="entry name" value="FBOX"/>
    <property type="match status" value="1"/>
</dbReference>
<dbReference type="Pfam" id="PF24758">
    <property type="entry name" value="LRR_At5g56370"/>
    <property type="match status" value="1"/>
</dbReference>
<dbReference type="SUPFAM" id="SSF52047">
    <property type="entry name" value="RNI-like"/>
    <property type="match status" value="1"/>
</dbReference>
<evidence type="ECO:0000313" key="2">
    <source>
        <dbReference type="EMBL" id="RZC75588.1"/>
    </source>
</evidence>
<dbReference type="Proteomes" id="UP000316621">
    <property type="component" value="Chromosome 8"/>
</dbReference>
<evidence type="ECO:0000313" key="3">
    <source>
        <dbReference type="Proteomes" id="UP000316621"/>
    </source>
</evidence>